<dbReference type="AlphaFoldDB" id="A0A158M4P0"/>
<gene>
    <name evidence="1" type="ORF">L497_2794</name>
</gene>
<dbReference type="Proteomes" id="UP000026682">
    <property type="component" value="Unassembled WGS sequence"/>
</dbReference>
<comment type="caution">
    <text evidence="1">The sequence shown here is derived from an EMBL/GenBank/DDBJ whole genome shotgun (WGS) entry which is preliminary data.</text>
</comment>
<proteinExistence type="predicted"/>
<evidence type="ECO:0000313" key="1">
    <source>
        <dbReference type="EMBL" id="KAK89940.1"/>
    </source>
</evidence>
<accession>A0A158M4P0</accession>
<sequence>MQLGWRFDVAWALPVSSQSRWTWRARASRRDARLLCLRSLS</sequence>
<evidence type="ECO:0000313" key="2">
    <source>
        <dbReference type="Proteomes" id="UP000026682"/>
    </source>
</evidence>
<protein>
    <submittedName>
        <fullName evidence="1">Uncharacterized protein</fullName>
    </submittedName>
</protein>
<dbReference type="EMBL" id="JFZZ01000086">
    <property type="protein sequence ID" value="KAK89940.1"/>
    <property type="molecule type" value="Genomic_DNA"/>
</dbReference>
<dbReference type="PATRIC" id="fig|1331206.3.peg.2389"/>
<name>A0A158M4P0_9BORD</name>
<reference evidence="1 2" key="1">
    <citation type="submission" date="2014-03" db="EMBL/GenBank/DDBJ databases">
        <title>Genome sequence of Bordetella holmseii.</title>
        <authorList>
            <person name="Harvill E."/>
            <person name="Goodfield L.L."/>
            <person name="Ivanov Y."/>
            <person name="Meyer J.A."/>
            <person name="Newth C."/>
            <person name="Cassiday P."/>
            <person name="Tondella M.L."/>
            <person name="Liao P."/>
            <person name="Zimmerman J."/>
            <person name="Meert K."/>
            <person name="Wessel D."/>
            <person name="Berger J."/>
            <person name="Dean J.M."/>
            <person name="Holubkov R."/>
            <person name="Burr J."/>
            <person name="Liu T."/>
            <person name="Brinkac L.M."/>
            <person name="Sanka R."/>
            <person name="Kim M."/>
            <person name="Losada L."/>
        </authorList>
    </citation>
    <scope>NUCLEOTIDE SEQUENCE [LARGE SCALE GENOMIC DNA]</scope>
    <source>
        <strain evidence="1 2">CDC-H585-BH</strain>
    </source>
</reference>
<organism evidence="1 2">
    <name type="scientific">Bordetella holmesii CDC-H585-BH</name>
    <dbReference type="NCBI Taxonomy" id="1331206"/>
    <lineage>
        <taxon>Bacteria</taxon>
        <taxon>Pseudomonadati</taxon>
        <taxon>Pseudomonadota</taxon>
        <taxon>Betaproteobacteria</taxon>
        <taxon>Burkholderiales</taxon>
        <taxon>Alcaligenaceae</taxon>
        <taxon>Bordetella</taxon>
    </lineage>
</organism>